<evidence type="ECO:0000256" key="4">
    <source>
        <dbReference type="PROSITE-ProRule" id="PRU01002"/>
    </source>
</evidence>
<feature type="domain" description="QLQ" evidence="6">
    <location>
        <begin position="124"/>
        <end position="159"/>
    </location>
</feature>
<dbReference type="EMBL" id="JAWXYG010000004">
    <property type="protein sequence ID" value="KAK4273843.1"/>
    <property type="molecule type" value="Genomic_DNA"/>
</dbReference>
<evidence type="ECO:0000313" key="9">
    <source>
        <dbReference type="Proteomes" id="UP001293593"/>
    </source>
</evidence>
<comment type="domain">
    <text evidence="5">The QLQ domain and WRC domain may be involved in protein-protein interaction and DNA-binding, respectively.</text>
</comment>
<keyword evidence="9" id="KW-1185">Reference proteome</keyword>
<feature type="short sequence motif" description="Bipartite nuclear localization signal" evidence="4">
    <location>
        <begin position="182"/>
        <end position="192"/>
    </location>
</feature>
<dbReference type="InterPro" id="IPR014977">
    <property type="entry name" value="WRC_dom"/>
</dbReference>
<keyword evidence="5" id="KW-0805">Transcription regulation</keyword>
<dbReference type="GO" id="GO:0005524">
    <property type="term" value="F:ATP binding"/>
    <property type="evidence" value="ECO:0007669"/>
    <property type="project" value="UniProtKB-UniRule"/>
</dbReference>
<comment type="caution">
    <text evidence="8">The sequence shown here is derived from an EMBL/GenBank/DDBJ whole genome shotgun (WGS) entry which is preliminary data.</text>
</comment>
<feature type="short sequence motif" description="Bipartite nuclear localization signal" evidence="4">
    <location>
        <begin position="210"/>
        <end position="217"/>
    </location>
</feature>
<evidence type="ECO:0000259" key="7">
    <source>
        <dbReference type="PROSITE" id="PS51667"/>
    </source>
</evidence>
<dbReference type="SMART" id="SM00951">
    <property type="entry name" value="QLQ"/>
    <property type="match status" value="1"/>
</dbReference>
<organism evidence="8 9">
    <name type="scientific">Acacia crassicarpa</name>
    <name type="common">northern wattle</name>
    <dbReference type="NCBI Taxonomy" id="499986"/>
    <lineage>
        <taxon>Eukaryota</taxon>
        <taxon>Viridiplantae</taxon>
        <taxon>Streptophyta</taxon>
        <taxon>Embryophyta</taxon>
        <taxon>Tracheophyta</taxon>
        <taxon>Spermatophyta</taxon>
        <taxon>Magnoliopsida</taxon>
        <taxon>eudicotyledons</taxon>
        <taxon>Gunneridae</taxon>
        <taxon>Pentapetalae</taxon>
        <taxon>rosids</taxon>
        <taxon>fabids</taxon>
        <taxon>Fabales</taxon>
        <taxon>Fabaceae</taxon>
        <taxon>Caesalpinioideae</taxon>
        <taxon>mimosoid clade</taxon>
        <taxon>Acacieae</taxon>
        <taxon>Acacia</taxon>
    </lineage>
</organism>
<dbReference type="PANTHER" id="PTHR31602:SF101">
    <property type="entry name" value="GROWTH-REGULATING FACTOR 7"/>
    <property type="match status" value="1"/>
</dbReference>
<keyword evidence="5" id="KW-0804">Transcription</keyword>
<name>A0AAE1JQK0_9FABA</name>
<reference evidence="8" key="1">
    <citation type="submission" date="2023-10" db="EMBL/GenBank/DDBJ databases">
        <title>Chromosome-level genome of the transformable northern wattle, Acacia crassicarpa.</title>
        <authorList>
            <person name="Massaro I."/>
            <person name="Sinha N.R."/>
            <person name="Poethig S."/>
            <person name="Leichty A.R."/>
        </authorList>
    </citation>
    <scope>NUCLEOTIDE SEQUENCE</scope>
    <source>
        <strain evidence="8">Acra3RX</strain>
        <tissue evidence="8">Leaf</tissue>
    </source>
</reference>
<dbReference type="GO" id="GO:0005634">
    <property type="term" value="C:nucleus"/>
    <property type="evidence" value="ECO:0007669"/>
    <property type="project" value="UniProtKB-SubCell"/>
</dbReference>
<evidence type="ECO:0000256" key="5">
    <source>
        <dbReference type="RuleBase" id="RU367127"/>
    </source>
</evidence>
<accession>A0AAE1JQK0</accession>
<dbReference type="AlphaFoldDB" id="A0AAE1JQK0"/>
<protein>
    <recommendedName>
        <fullName evidence="5">Growth-regulating factor</fullName>
    </recommendedName>
</protein>
<evidence type="ECO:0000313" key="8">
    <source>
        <dbReference type="EMBL" id="KAK4273843.1"/>
    </source>
</evidence>
<proteinExistence type="inferred from homology"/>
<dbReference type="InterPro" id="IPR031137">
    <property type="entry name" value="GRF"/>
</dbReference>
<comment type="subcellular location">
    <subcellularLocation>
        <location evidence="1 4 5">Nucleus</location>
    </subcellularLocation>
</comment>
<keyword evidence="5" id="KW-0010">Activator</keyword>
<dbReference type="InterPro" id="IPR014978">
    <property type="entry name" value="Gln-Leu-Gln_QLQ"/>
</dbReference>
<dbReference type="PROSITE" id="PS51666">
    <property type="entry name" value="QLQ"/>
    <property type="match status" value="1"/>
</dbReference>
<keyword evidence="3 4" id="KW-0539">Nucleus</keyword>
<dbReference type="GO" id="GO:0099402">
    <property type="term" value="P:plant organ development"/>
    <property type="evidence" value="ECO:0007669"/>
    <property type="project" value="UniProtKB-ARBA"/>
</dbReference>
<gene>
    <name evidence="8" type="ORF">QN277_017160</name>
</gene>
<dbReference type="Pfam" id="PF08879">
    <property type="entry name" value="WRC"/>
    <property type="match status" value="1"/>
</dbReference>
<feature type="domain" description="WRC" evidence="7">
    <location>
        <begin position="177"/>
        <end position="221"/>
    </location>
</feature>
<dbReference type="PANTHER" id="PTHR31602">
    <property type="entry name" value="GROWTH-REGULATING FACTOR 5"/>
    <property type="match status" value="1"/>
</dbReference>
<evidence type="ECO:0000259" key="6">
    <source>
        <dbReference type="PROSITE" id="PS51666"/>
    </source>
</evidence>
<dbReference type="PROSITE" id="PS51667">
    <property type="entry name" value="WRC"/>
    <property type="match status" value="1"/>
</dbReference>
<dbReference type="Pfam" id="PF08880">
    <property type="entry name" value="QLQ"/>
    <property type="match status" value="1"/>
</dbReference>
<sequence>MGEFGVWDKEAAKNSSNAAVGLGMKVQKQKLEAFPSKNMMMMVPPPHNHHDPPLYGPSFAAPGNGDVFTTCKSLTNYTNHFVHAASASGAAHVRPLQLQPLHVSASTAFQSSAGGLMAASLGFPFTKAQWKELERQAMIYKYMMASIPVPPYLLIPVPSSRSPSDAGLNLMFSSSSDAEPGRCRRTDGKKWRCSRDVAPNHKYCERHMHRGRPRSRKHVEIQATTNNNQQINRTSQDYPSLSTPTMTISNSTIRKNGSSSPFLASATTCQPYFKSSLSIDKLGIKAANFNSPASVPSGGDWLLKGDPNPMDPQWHHLIQNKLGLNTGSSGNKDASISMTYSKGLLYTHSYDVFSSERDQHNKRSPLYLNSLAVPIENPRSVKPRASIDAWSSAEINANKWSSVAASNNELSLPSLDLSVGRAVEEGIGSFQLGLGQMDPQGNWASCSTPGGPLAEMLRPSKVVTSTSESARATMGSSPSGVLQKTLASFSDGSCSSSPRPRGGTSRVTSDMALLCFNYNKLPS</sequence>
<evidence type="ECO:0000256" key="2">
    <source>
        <dbReference type="ARBA" id="ARBA00008122"/>
    </source>
</evidence>
<comment type="similarity">
    <text evidence="2 5">Belongs to the GRF family.</text>
</comment>
<dbReference type="Proteomes" id="UP001293593">
    <property type="component" value="Unassembled WGS sequence"/>
</dbReference>
<comment type="function">
    <text evidence="5">Transcription activator.</text>
</comment>
<dbReference type="GO" id="GO:0006351">
    <property type="term" value="P:DNA-templated transcription"/>
    <property type="evidence" value="ECO:0007669"/>
    <property type="project" value="UniProtKB-UniRule"/>
</dbReference>
<dbReference type="GO" id="GO:0006355">
    <property type="term" value="P:regulation of DNA-templated transcription"/>
    <property type="evidence" value="ECO:0007669"/>
    <property type="project" value="InterPro"/>
</dbReference>
<evidence type="ECO:0000256" key="3">
    <source>
        <dbReference type="ARBA" id="ARBA00023242"/>
    </source>
</evidence>
<evidence type="ECO:0000256" key="1">
    <source>
        <dbReference type="ARBA" id="ARBA00004123"/>
    </source>
</evidence>